<dbReference type="Proteomes" id="UP000001943">
    <property type="component" value="Chromosome"/>
</dbReference>
<dbReference type="HOGENOM" id="CLU_2950107_0_0_5"/>
<dbReference type="AlphaFoldDB" id="Q2GIB4"/>
<dbReference type="PaxDb" id="212042-APH_1388"/>
<dbReference type="EnsemblBacteria" id="ABD43597">
    <property type="protein sequence ID" value="ABD43597"/>
    <property type="gene ID" value="APH_1388"/>
</dbReference>
<evidence type="ECO:0000313" key="1">
    <source>
        <dbReference type="EMBL" id="ABD43597.1"/>
    </source>
</evidence>
<name>Q2GIB4_ANAPZ</name>
<dbReference type="KEGG" id="aph:APH_1388"/>
<proteinExistence type="predicted"/>
<keyword evidence="2" id="KW-1185">Reference proteome</keyword>
<protein>
    <submittedName>
        <fullName evidence="1">Uncharacterized protein</fullName>
    </submittedName>
</protein>
<dbReference type="EMBL" id="CP000235">
    <property type="protein sequence ID" value="ABD43597.1"/>
    <property type="molecule type" value="Genomic_DNA"/>
</dbReference>
<gene>
    <name evidence="1" type="ordered locus">APH_1388</name>
</gene>
<reference evidence="1 2" key="1">
    <citation type="journal article" date="2006" name="PLoS Genet.">
        <title>Comparative genomics of emerging human ehrlichiosis agents.</title>
        <authorList>
            <person name="Dunning Hotopp J.C."/>
            <person name="Lin M."/>
            <person name="Madupu R."/>
            <person name="Crabtree J."/>
            <person name="Angiuoli S.V."/>
            <person name="Eisen J.A."/>
            <person name="Seshadri R."/>
            <person name="Ren Q."/>
            <person name="Wu M."/>
            <person name="Utterback T.R."/>
            <person name="Smith S."/>
            <person name="Lewis M."/>
            <person name="Khouri H."/>
            <person name="Zhang C."/>
            <person name="Niu H."/>
            <person name="Lin Q."/>
            <person name="Ohashi N."/>
            <person name="Zhi N."/>
            <person name="Nelson W."/>
            <person name="Brinkac L.M."/>
            <person name="Dodson R.J."/>
            <person name="Rosovitz M.J."/>
            <person name="Sundaram J."/>
            <person name="Daugherty S.C."/>
            <person name="Davidsen T."/>
            <person name="Durkin A.S."/>
            <person name="Gwinn M."/>
            <person name="Haft D.H."/>
            <person name="Selengut J.D."/>
            <person name="Sullivan S.A."/>
            <person name="Zafar N."/>
            <person name="Zhou L."/>
            <person name="Benahmed F."/>
            <person name="Forberger H."/>
            <person name="Halpin R."/>
            <person name="Mulligan S."/>
            <person name="Robinson J."/>
            <person name="White O."/>
            <person name="Rikihisa Y."/>
            <person name="Tettelin H."/>
        </authorList>
    </citation>
    <scope>NUCLEOTIDE SEQUENCE [LARGE SCALE GENOMIC DNA]</scope>
    <source>
        <strain evidence="1 2">HZ</strain>
    </source>
</reference>
<accession>Q2GIB4</accession>
<evidence type="ECO:0000313" key="2">
    <source>
        <dbReference type="Proteomes" id="UP000001943"/>
    </source>
</evidence>
<sequence length="65" mass="7047">MSNKSFMKAENKARASLVYKTAGMPTKDTMTIDNAMHYPCHVTALGHIEEVTASLLTDCSAINSV</sequence>
<organism evidence="1 2">
    <name type="scientific">Anaplasma phagocytophilum (strain HZ)</name>
    <dbReference type="NCBI Taxonomy" id="212042"/>
    <lineage>
        <taxon>Bacteria</taxon>
        <taxon>Pseudomonadati</taxon>
        <taxon>Pseudomonadota</taxon>
        <taxon>Alphaproteobacteria</taxon>
        <taxon>Rickettsiales</taxon>
        <taxon>Anaplasmataceae</taxon>
        <taxon>Anaplasma</taxon>
        <taxon>phagocytophilum group</taxon>
    </lineage>
</organism>